<keyword evidence="2" id="KW-0503">Monooxygenase</keyword>
<gene>
    <name evidence="5" type="ORF">G7070_07500</name>
</gene>
<dbReference type="KEGG" id="prv:G7070_07500"/>
<dbReference type="GO" id="GO:0004497">
    <property type="term" value="F:monooxygenase activity"/>
    <property type="evidence" value="ECO:0007669"/>
    <property type="project" value="UniProtKB-KW"/>
</dbReference>
<dbReference type="SUPFAM" id="SSF51905">
    <property type="entry name" value="FAD/NAD(P)-binding domain"/>
    <property type="match status" value="1"/>
</dbReference>
<dbReference type="EMBL" id="CP049865">
    <property type="protein sequence ID" value="QIK72143.1"/>
    <property type="molecule type" value="Genomic_DNA"/>
</dbReference>
<evidence type="ECO:0000259" key="4">
    <source>
        <dbReference type="Pfam" id="PF01494"/>
    </source>
</evidence>
<reference evidence="5 6" key="1">
    <citation type="submission" date="2020-03" db="EMBL/GenBank/DDBJ databases">
        <title>Propioniciclava sp. nov., isolated from Hydrophilus acuminatus.</title>
        <authorList>
            <person name="Hyun D.-W."/>
            <person name="Bae J.-W."/>
        </authorList>
    </citation>
    <scope>NUCLEOTIDE SEQUENCE [LARGE SCALE GENOMIC DNA]</scope>
    <source>
        <strain evidence="5 6">HDW11</strain>
    </source>
</reference>
<keyword evidence="6" id="KW-1185">Reference proteome</keyword>
<dbReference type="Pfam" id="PF01266">
    <property type="entry name" value="DAO"/>
    <property type="match status" value="1"/>
</dbReference>
<accession>A0A6G7Y5T5</accession>
<dbReference type="InterPro" id="IPR006076">
    <property type="entry name" value="FAD-dep_OxRdtase"/>
</dbReference>
<keyword evidence="1" id="KW-0560">Oxidoreductase</keyword>
<dbReference type="Pfam" id="PF01494">
    <property type="entry name" value="FAD_binding_3"/>
    <property type="match status" value="1"/>
</dbReference>
<feature type="domain" description="FAD dependent oxidoreductase" evidence="3">
    <location>
        <begin position="7"/>
        <end position="58"/>
    </location>
</feature>
<dbReference type="PRINTS" id="PR00420">
    <property type="entry name" value="RNGMNOXGNASE"/>
</dbReference>
<feature type="domain" description="FAD-binding" evidence="4">
    <location>
        <begin position="133"/>
        <end position="289"/>
    </location>
</feature>
<proteinExistence type="predicted"/>
<sequence length="340" mass="36013">MKAQSAAVIGGGIGGLTTANTLVRAGWHVTVYERSPGLPATGTALGLWLPARRALARIGVEQALAAIGVEQRAGEIRRWDGTVLGRAGSGRAAVLLISRPELTRVLAEALPPGVLRLGEPAPPLADLAEHDVIIGADGIGSRTRASLFGERSAPRSLRMTAWRGWVPGEAATTSESWGPGALFGITPRDGGLTNWFAAVRTPAAADPSLEALRTRYRGWHPAVQDVLRRVDEESMLVHELLETPRLPAYVRGRVALLGDAAHAMSPNLGRGACEAIVDAVVLGEELARHPVPLALRRYDRRRRLPDTAIARASRVMGRVATATSGTGLRDAALGITMRLA</sequence>
<dbReference type="InterPro" id="IPR002938">
    <property type="entry name" value="FAD-bd"/>
</dbReference>
<evidence type="ECO:0000256" key="1">
    <source>
        <dbReference type="ARBA" id="ARBA00023002"/>
    </source>
</evidence>
<dbReference type="PANTHER" id="PTHR13789">
    <property type="entry name" value="MONOOXYGENASE"/>
    <property type="match status" value="1"/>
</dbReference>
<dbReference type="InterPro" id="IPR050493">
    <property type="entry name" value="FAD-dep_Monooxygenase_BioMet"/>
</dbReference>
<protein>
    <submittedName>
        <fullName evidence="5">NAD(P)-binding protein</fullName>
    </submittedName>
</protein>
<evidence type="ECO:0000256" key="2">
    <source>
        <dbReference type="ARBA" id="ARBA00023033"/>
    </source>
</evidence>
<dbReference type="AlphaFoldDB" id="A0A6G7Y5T5"/>
<dbReference type="GO" id="GO:0071949">
    <property type="term" value="F:FAD binding"/>
    <property type="evidence" value="ECO:0007669"/>
    <property type="project" value="InterPro"/>
</dbReference>
<evidence type="ECO:0000259" key="3">
    <source>
        <dbReference type="Pfam" id="PF01266"/>
    </source>
</evidence>
<dbReference type="Proteomes" id="UP000501058">
    <property type="component" value="Chromosome"/>
</dbReference>
<dbReference type="PANTHER" id="PTHR13789:SF309">
    <property type="entry name" value="PUTATIVE (AFU_ORTHOLOGUE AFUA_6G14510)-RELATED"/>
    <property type="match status" value="1"/>
</dbReference>
<dbReference type="RefSeq" id="WP_166233222.1">
    <property type="nucleotide sequence ID" value="NZ_CP049865.1"/>
</dbReference>
<name>A0A6G7Y5T5_9ACTN</name>
<organism evidence="5 6">
    <name type="scientific">Propioniciclava coleopterorum</name>
    <dbReference type="NCBI Taxonomy" id="2714937"/>
    <lineage>
        <taxon>Bacteria</taxon>
        <taxon>Bacillati</taxon>
        <taxon>Actinomycetota</taxon>
        <taxon>Actinomycetes</taxon>
        <taxon>Propionibacteriales</taxon>
        <taxon>Propionibacteriaceae</taxon>
        <taxon>Propioniciclava</taxon>
    </lineage>
</organism>
<evidence type="ECO:0000313" key="5">
    <source>
        <dbReference type="EMBL" id="QIK72143.1"/>
    </source>
</evidence>
<evidence type="ECO:0000313" key="6">
    <source>
        <dbReference type="Proteomes" id="UP000501058"/>
    </source>
</evidence>
<dbReference type="InterPro" id="IPR036188">
    <property type="entry name" value="FAD/NAD-bd_sf"/>
</dbReference>
<dbReference type="Gene3D" id="3.50.50.60">
    <property type="entry name" value="FAD/NAD(P)-binding domain"/>
    <property type="match status" value="1"/>
</dbReference>